<comment type="similarity">
    <text evidence="1 9">Belongs to the N(4)/N(6)-methyltransferase family.</text>
</comment>
<dbReference type="InterPro" id="IPR002052">
    <property type="entry name" value="DNA_methylase_N6_adenine_CS"/>
</dbReference>
<evidence type="ECO:0000256" key="5">
    <source>
        <dbReference type="ARBA" id="ARBA00022705"/>
    </source>
</evidence>
<dbReference type="GO" id="GO:0006298">
    <property type="term" value="P:mismatch repair"/>
    <property type="evidence" value="ECO:0007669"/>
    <property type="project" value="TreeGrafter"/>
</dbReference>
<dbReference type="EC" id="2.1.1.72" evidence="9"/>
<dbReference type="NCBIfam" id="TIGR00571">
    <property type="entry name" value="dam"/>
    <property type="match status" value="1"/>
</dbReference>
<dbReference type="EMBL" id="CAAJGR010000081">
    <property type="protein sequence ID" value="VHO03236.1"/>
    <property type="molecule type" value="Genomic_DNA"/>
</dbReference>
<dbReference type="InterPro" id="IPR029063">
    <property type="entry name" value="SAM-dependent_MTases_sf"/>
</dbReference>
<evidence type="ECO:0000256" key="1">
    <source>
        <dbReference type="ARBA" id="ARBA00006594"/>
    </source>
</evidence>
<accession>A0A486XNP1</accession>
<feature type="binding site" evidence="8">
    <location>
        <position position="14"/>
    </location>
    <ligand>
        <name>S-adenosyl-L-methionine</name>
        <dbReference type="ChEBI" id="CHEBI:59789"/>
    </ligand>
</feature>
<dbReference type="FunFam" id="1.10.1020.10:FF:000001">
    <property type="entry name" value="Site-specific DNA-methyltransferase (adenine-specific)"/>
    <property type="match status" value="1"/>
</dbReference>
<dbReference type="InterPro" id="IPR012327">
    <property type="entry name" value="MeTrfase_D12"/>
</dbReference>
<dbReference type="GO" id="GO:0009307">
    <property type="term" value="P:DNA restriction-modification system"/>
    <property type="evidence" value="ECO:0007669"/>
    <property type="project" value="InterPro"/>
</dbReference>
<evidence type="ECO:0000256" key="9">
    <source>
        <dbReference type="RuleBase" id="RU361257"/>
    </source>
</evidence>
<dbReference type="PROSITE" id="PS00092">
    <property type="entry name" value="N6_MTASE"/>
    <property type="match status" value="1"/>
</dbReference>
<dbReference type="GO" id="GO:0006260">
    <property type="term" value="P:DNA replication"/>
    <property type="evidence" value="ECO:0007669"/>
    <property type="project" value="UniProtKB-KW"/>
</dbReference>
<feature type="binding site" evidence="8">
    <location>
        <position position="18"/>
    </location>
    <ligand>
        <name>S-adenosyl-L-methionine</name>
        <dbReference type="ChEBI" id="CHEBI:59789"/>
    </ligand>
</feature>
<dbReference type="PANTHER" id="PTHR30481:SF3">
    <property type="entry name" value="DNA ADENINE METHYLASE"/>
    <property type="match status" value="1"/>
</dbReference>
<keyword evidence="3 9" id="KW-0808">Transferase</keyword>
<dbReference type="GO" id="GO:0032259">
    <property type="term" value="P:methylation"/>
    <property type="evidence" value="ECO:0007669"/>
    <property type="project" value="UniProtKB-KW"/>
</dbReference>
<keyword evidence="4 9" id="KW-0949">S-adenosyl-L-methionine</keyword>
<dbReference type="PIRSF" id="PIRSF000398">
    <property type="entry name" value="M_m6A_EcoRV"/>
    <property type="match status" value="1"/>
</dbReference>
<dbReference type="Gene3D" id="1.10.1020.10">
    <property type="entry name" value="Adenine-specific Methyltransferase, Domain 2"/>
    <property type="match status" value="1"/>
</dbReference>
<comment type="catalytic activity">
    <reaction evidence="7 9">
        <text>a 2'-deoxyadenosine in DNA + S-adenosyl-L-methionine = an N(6)-methyl-2'-deoxyadenosine in DNA + S-adenosyl-L-homocysteine + H(+)</text>
        <dbReference type="Rhea" id="RHEA:15197"/>
        <dbReference type="Rhea" id="RHEA-COMP:12418"/>
        <dbReference type="Rhea" id="RHEA-COMP:12419"/>
        <dbReference type="ChEBI" id="CHEBI:15378"/>
        <dbReference type="ChEBI" id="CHEBI:57856"/>
        <dbReference type="ChEBI" id="CHEBI:59789"/>
        <dbReference type="ChEBI" id="CHEBI:90615"/>
        <dbReference type="ChEBI" id="CHEBI:90616"/>
        <dbReference type="EC" id="2.1.1.72"/>
    </reaction>
</comment>
<reference evidence="10" key="1">
    <citation type="submission" date="2019-04" db="EMBL/GenBank/DDBJ databases">
        <authorList>
            <person name="Brambilla D."/>
        </authorList>
    </citation>
    <scope>NUCLEOTIDE SEQUENCE</scope>
    <source>
        <strain evidence="10">BAL1</strain>
    </source>
</reference>
<dbReference type="Gene3D" id="3.40.50.150">
    <property type="entry name" value="Vaccinia Virus protein VP39"/>
    <property type="match status" value="1"/>
</dbReference>
<dbReference type="PANTHER" id="PTHR30481">
    <property type="entry name" value="DNA ADENINE METHYLASE"/>
    <property type="match status" value="1"/>
</dbReference>
<evidence type="ECO:0000256" key="3">
    <source>
        <dbReference type="ARBA" id="ARBA00022679"/>
    </source>
</evidence>
<keyword evidence="2 9" id="KW-0489">Methyltransferase</keyword>
<evidence type="ECO:0000256" key="2">
    <source>
        <dbReference type="ARBA" id="ARBA00022603"/>
    </source>
</evidence>
<dbReference type="InterPro" id="IPR023095">
    <property type="entry name" value="Ade_MeTrfase_dom_2"/>
</dbReference>
<evidence type="ECO:0000256" key="4">
    <source>
        <dbReference type="ARBA" id="ARBA00022691"/>
    </source>
</evidence>
<dbReference type="GO" id="GO:0043565">
    <property type="term" value="F:sequence-specific DNA binding"/>
    <property type="evidence" value="ECO:0007669"/>
    <property type="project" value="TreeGrafter"/>
</dbReference>
<gene>
    <name evidence="10" type="ORF">BAL341_1294</name>
</gene>
<proteinExistence type="inferred from homology"/>
<organism evidence="10">
    <name type="scientific">Rheinheimera sp. BAL341</name>
    <dbReference type="NCBI Taxonomy" id="1708203"/>
    <lineage>
        <taxon>Bacteria</taxon>
        <taxon>Pseudomonadati</taxon>
        <taxon>Pseudomonadota</taxon>
        <taxon>Gammaproteobacteria</taxon>
        <taxon>Chromatiales</taxon>
        <taxon>Chromatiaceae</taxon>
        <taxon>Rheinheimera</taxon>
    </lineage>
</organism>
<dbReference type="PRINTS" id="PR00505">
    <property type="entry name" value="D12N6MTFRASE"/>
</dbReference>
<dbReference type="GO" id="GO:0009007">
    <property type="term" value="F:site-specific DNA-methyltransferase (adenine-specific) activity"/>
    <property type="evidence" value="ECO:0007669"/>
    <property type="project" value="UniProtKB-UniRule"/>
</dbReference>
<sequence length="291" mass="32850">MTAVCRKSRAFLKWAGGKYGLVEAIRQHLPDSDLLIEPFVGAGSVFLNTDYPSYQLNDINADLIALYRLLKSRHQHYIADARALFTTQHNQKDAYLSLRQQFNLSTDPYERSVLFLYLNRHGYNGLCRYNLSGKFNVPFGSYKKPYFPEAELHYFAERAQRATFSCSSYQQVLQQSKAGAVIYCDPPYVPLSKTASFTSYAREGFNLDDQAQLANLAEKAQQRGVSVVISNHDTTWTRKIYQQAKLHSLQVGRSISQNGASRGKVAELFAVYQANEVPSLPPTIELPQKAG</sequence>
<dbReference type="SUPFAM" id="SSF53335">
    <property type="entry name" value="S-adenosyl-L-methionine-dependent methyltransferases"/>
    <property type="match status" value="1"/>
</dbReference>
<dbReference type="Pfam" id="PF02086">
    <property type="entry name" value="MethyltransfD12"/>
    <property type="match status" value="1"/>
</dbReference>
<dbReference type="InterPro" id="IPR012263">
    <property type="entry name" value="M_m6A_EcoRV"/>
</dbReference>
<dbReference type="GO" id="GO:1904047">
    <property type="term" value="F:S-adenosyl-L-methionine binding"/>
    <property type="evidence" value="ECO:0007669"/>
    <property type="project" value="TreeGrafter"/>
</dbReference>
<evidence type="ECO:0000313" key="10">
    <source>
        <dbReference type="EMBL" id="VHO03236.1"/>
    </source>
</evidence>
<evidence type="ECO:0000256" key="6">
    <source>
        <dbReference type="ARBA" id="ARBA00023125"/>
    </source>
</evidence>
<dbReference type="AlphaFoldDB" id="A0A486XNP1"/>
<keyword evidence="6" id="KW-0238">DNA-binding</keyword>
<evidence type="ECO:0000256" key="8">
    <source>
        <dbReference type="PIRSR" id="PIRSR000398-1"/>
    </source>
</evidence>
<protein>
    <recommendedName>
        <fullName evidence="9">Site-specific DNA-methyltransferase (adenine-specific)</fullName>
        <ecNumber evidence="9">2.1.1.72</ecNumber>
    </recommendedName>
</protein>
<feature type="binding site" evidence="8">
    <location>
        <position position="185"/>
    </location>
    <ligand>
        <name>S-adenosyl-L-methionine</name>
        <dbReference type="ChEBI" id="CHEBI:59789"/>
    </ligand>
</feature>
<feature type="binding site" evidence="8">
    <location>
        <position position="58"/>
    </location>
    <ligand>
        <name>S-adenosyl-L-methionine</name>
        <dbReference type="ChEBI" id="CHEBI:59789"/>
    </ligand>
</feature>
<keyword evidence="5" id="KW-0235">DNA replication</keyword>
<name>A0A486XNP1_9GAMM</name>
<evidence type="ECO:0000256" key="7">
    <source>
        <dbReference type="ARBA" id="ARBA00047942"/>
    </source>
</evidence>